<name>A0A7W9USB0_9ACTN</name>
<protein>
    <submittedName>
        <fullName evidence="3">Uncharacterized protein</fullName>
    </submittedName>
</protein>
<accession>A0A7W9USB0</accession>
<keyword evidence="2" id="KW-0812">Transmembrane</keyword>
<comment type="caution">
    <text evidence="3">The sequence shown here is derived from an EMBL/GenBank/DDBJ whole genome shotgun (WGS) entry which is preliminary data.</text>
</comment>
<dbReference type="EMBL" id="JACHJK010000008">
    <property type="protein sequence ID" value="MBB5929328.1"/>
    <property type="molecule type" value="Genomic_DNA"/>
</dbReference>
<sequence length="78" mass="7953">MRAEGRSPIIALLAIVQSFDPALVPMATICLLLMAAGLGTASGSVFAPVARVTPSPRSAASQASSARWEASAASSRPW</sequence>
<evidence type="ECO:0000313" key="4">
    <source>
        <dbReference type="Proteomes" id="UP000585836"/>
    </source>
</evidence>
<reference evidence="3 4" key="1">
    <citation type="submission" date="2020-08" db="EMBL/GenBank/DDBJ databases">
        <title>Genomic Encyclopedia of Type Strains, Phase III (KMG-III): the genomes of soil and plant-associated and newly described type strains.</title>
        <authorList>
            <person name="Whitman W."/>
        </authorList>
    </citation>
    <scope>NUCLEOTIDE SEQUENCE [LARGE SCALE GENOMIC DNA]</scope>
    <source>
        <strain evidence="3 4">CECT 3313</strain>
    </source>
</reference>
<feature type="transmembrane region" description="Helical" evidence="2">
    <location>
        <begin position="22"/>
        <end position="47"/>
    </location>
</feature>
<dbReference type="AlphaFoldDB" id="A0A7W9USB0"/>
<feature type="region of interest" description="Disordered" evidence="1">
    <location>
        <begin position="55"/>
        <end position="78"/>
    </location>
</feature>
<keyword evidence="2" id="KW-1133">Transmembrane helix</keyword>
<evidence type="ECO:0000256" key="2">
    <source>
        <dbReference type="SAM" id="Phobius"/>
    </source>
</evidence>
<dbReference type="Proteomes" id="UP000585836">
    <property type="component" value="Unassembled WGS sequence"/>
</dbReference>
<keyword evidence="2" id="KW-0472">Membrane</keyword>
<proteinExistence type="predicted"/>
<evidence type="ECO:0000256" key="1">
    <source>
        <dbReference type="SAM" id="MobiDB-lite"/>
    </source>
</evidence>
<evidence type="ECO:0000313" key="3">
    <source>
        <dbReference type="EMBL" id="MBB5929328.1"/>
    </source>
</evidence>
<organism evidence="3 4">
    <name type="scientific">Streptomyces echinatus</name>
    <dbReference type="NCBI Taxonomy" id="67293"/>
    <lineage>
        <taxon>Bacteria</taxon>
        <taxon>Bacillati</taxon>
        <taxon>Actinomycetota</taxon>
        <taxon>Actinomycetes</taxon>
        <taxon>Kitasatosporales</taxon>
        <taxon>Streptomycetaceae</taxon>
        <taxon>Streptomyces</taxon>
    </lineage>
</organism>
<gene>
    <name evidence="3" type="ORF">FHS34_004812</name>
</gene>
<keyword evidence="4" id="KW-1185">Reference proteome</keyword>